<gene>
    <name evidence="4" type="primary">mutL</name>
    <name evidence="8" type="ORF">BLM47_00380</name>
</gene>
<dbReference type="Proteomes" id="UP000243688">
    <property type="component" value="Unassembled WGS sequence"/>
</dbReference>
<comment type="function">
    <text evidence="4">This protein is involved in the repair of mismatches in DNA. It is required for dam-dependent methyl-directed DNA mismatch repair. May act as a 'molecular matchmaker', a protein that promotes the formation of a stable complex between two or more DNA-binding proteins in an ATP-dependent manner without itself being part of a final effector complex.</text>
</comment>
<dbReference type="GO" id="GO:0005524">
    <property type="term" value="F:ATP binding"/>
    <property type="evidence" value="ECO:0007669"/>
    <property type="project" value="InterPro"/>
</dbReference>
<dbReference type="GO" id="GO:0032300">
    <property type="term" value="C:mismatch repair complex"/>
    <property type="evidence" value="ECO:0007669"/>
    <property type="project" value="InterPro"/>
</dbReference>
<dbReference type="InterPro" id="IPR002099">
    <property type="entry name" value="MutL/Mlh/PMS"/>
</dbReference>
<name>A0A2A6E3L0_9BACL</name>
<dbReference type="InterPro" id="IPR036890">
    <property type="entry name" value="HATPase_C_sf"/>
</dbReference>
<evidence type="ECO:0000313" key="8">
    <source>
        <dbReference type="EMBL" id="PDO11621.1"/>
    </source>
</evidence>
<accession>A0A2A6E3L0</accession>
<dbReference type="Gene3D" id="3.30.565.10">
    <property type="entry name" value="Histidine kinase-like ATPase, C-terminal domain"/>
    <property type="match status" value="1"/>
</dbReference>
<dbReference type="SMART" id="SM00853">
    <property type="entry name" value="MutL_C"/>
    <property type="match status" value="1"/>
</dbReference>
<organism evidence="8 9">
    <name type="scientific">Candidatus Reconcilbacillus cellulovorans</name>
    <dbReference type="NCBI Taxonomy" id="1906605"/>
    <lineage>
        <taxon>Bacteria</taxon>
        <taxon>Bacillati</taxon>
        <taxon>Bacillota</taxon>
        <taxon>Bacilli</taxon>
        <taxon>Bacillales</taxon>
        <taxon>Paenibacillaceae</taxon>
        <taxon>Candidatus Reconcilbacillus</taxon>
    </lineage>
</organism>
<dbReference type="PANTHER" id="PTHR10073:SF12">
    <property type="entry name" value="DNA MISMATCH REPAIR PROTEIN MLH1"/>
    <property type="match status" value="1"/>
</dbReference>
<dbReference type="CDD" id="cd00782">
    <property type="entry name" value="MutL_Trans"/>
    <property type="match status" value="1"/>
</dbReference>
<evidence type="ECO:0000256" key="4">
    <source>
        <dbReference type="HAMAP-Rule" id="MF_00149"/>
    </source>
</evidence>
<dbReference type="SUPFAM" id="SSF54211">
    <property type="entry name" value="Ribosomal protein S5 domain 2-like"/>
    <property type="match status" value="1"/>
</dbReference>
<evidence type="ECO:0000256" key="2">
    <source>
        <dbReference type="ARBA" id="ARBA00022763"/>
    </source>
</evidence>
<evidence type="ECO:0000259" key="7">
    <source>
        <dbReference type="SMART" id="SM01340"/>
    </source>
</evidence>
<dbReference type="Pfam" id="PF01119">
    <property type="entry name" value="DNA_mis_repair"/>
    <property type="match status" value="1"/>
</dbReference>
<feature type="domain" description="MutL C-terminal dimerisation" evidence="6">
    <location>
        <begin position="433"/>
        <end position="577"/>
    </location>
</feature>
<dbReference type="InterPro" id="IPR037198">
    <property type="entry name" value="MutL_C_sf"/>
</dbReference>
<dbReference type="FunFam" id="3.30.565.10:FF:000003">
    <property type="entry name" value="DNA mismatch repair endonuclease MutL"/>
    <property type="match status" value="1"/>
</dbReference>
<feature type="region of interest" description="Disordered" evidence="5">
    <location>
        <begin position="333"/>
        <end position="352"/>
    </location>
</feature>
<dbReference type="InterPro" id="IPR020667">
    <property type="entry name" value="DNA_mismatch_repair_MutL"/>
</dbReference>
<dbReference type="GO" id="GO:0006298">
    <property type="term" value="P:mismatch repair"/>
    <property type="evidence" value="ECO:0007669"/>
    <property type="project" value="UniProtKB-UniRule"/>
</dbReference>
<dbReference type="InterPro" id="IPR042121">
    <property type="entry name" value="MutL_C_regsub"/>
</dbReference>
<keyword evidence="2 4" id="KW-0227">DNA damage</keyword>
<proteinExistence type="inferred from homology"/>
<dbReference type="InterPro" id="IPR020568">
    <property type="entry name" value="Ribosomal_Su5_D2-typ_SF"/>
</dbReference>
<feature type="domain" description="DNA mismatch repair protein S5" evidence="7">
    <location>
        <begin position="209"/>
        <end position="327"/>
    </location>
</feature>
<dbReference type="NCBIfam" id="TIGR00585">
    <property type="entry name" value="mutl"/>
    <property type="match status" value="1"/>
</dbReference>
<dbReference type="GO" id="GO:0140664">
    <property type="term" value="F:ATP-dependent DNA damage sensor activity"/>
    <property type="evidence" value="ECO:0007669"/>
    <property type="project" value="InterPro"/>
</dbReference>
<dbReference type="Gene3D" id="3.30.230.10">
    <property type="match status" value="1"/>
</dbReference>
<dbReference type="GO" id="GO:0016887">
    <property type="term" value="F:ATP hydrolysis activity"/>
    <property type="evidence" value="ECO:0007669"/>
    <property type="project" value="InterPro"/>
</dbReference>
<dbReference type="EMBL" id="MOXJ01000001">
    <property type="protein sequence ID" value="PDO11621.1"/>
    <property type="molecule type" value="Genomic_DNA"/>
</dbReference>
<keyword evidence="3 4" id="KW-0234">DNA repair</keyword>
<dbReference type="CDD" id="cd16926">
    <property type="entry name" value="HATPase_MutL-MLH-PMS-like"/>
    <property type="match status" value="1"/>
</dbReference>
<evidence type="ECO:0000256" key="5">
    <source>
        <dbReference type="SAM" id="MobiDB-lite"/>
    </source>
</evidence>
<evidence type="ECO:0000256" key="1">
    <source>
        <dbReference type="ARBA" id="ARBA00006082"/>
    </source>
</evidence>
<protein>
    <recommendedName>
        <fullName evidence="4">DNA mismatch repair protein MutL</fullName>
    </recommendedName>
</protein>
<reference evidence="8 9" key="1">
    <citation type="submission" date="2016-12" db="EMBL/GenBank/DDBJ databases">
        <title>Candidatus Reconcilibacillus cellulovorans genome.</title>
        <authorList>
            <person name="Kolinko S."/>
            <person name="Wu Y.-W."/>
            <person name="Tachea F."/>
            <person name="Denzel E."/>
            <person name="Hiras J."/>
            <person name="Baecker N."/>
            <person name="Chan L.J."/>
            <person name="Eichorst S.A."/>
            <person name="Frey D."/>
            <person name="Adams P.D."/>
            <person name="Pray T."/>
            <person name="Tanjore D."/>
            <person name="Petzold C.J."/>
            <person name="Gladden J.M."/>
            <person name="Simmons B.A."/>
            <person name="Singer S.W."/>
        </authorList>
    </citation>
    <scope>NUCLEOTIDE SEQUENCE [LARGE SCALE GENOMIC DNA]</scope>
    <source>
        <strain evidence="8">JTherm</strain>
    </source>
</reference>
<feature type="compositionally biased region" description="Low complexity" evidence="5">
    <location>
        <begin position="337"/>
        <end position="352"/>
    </location>
</feature>
<dbReference type="InterPro" id="IPR013507">
    <property type="entry name" value="DNA_mismatch_S5_2-like"/>
</dbReference>
<dbReference type="InterPro" id="IPR038973">
    <property type="entry name" value="MutL/Mlh/Pms-like"/>
</dbReference>
<dbReference type="PANTHER" id="PTHR10073">
    <property type="entry name" value="DNA MISMATCH REPAIR PROTEIN MLH, PMS, MUTL"/>
    <property type="match status" value="1"/>
</dbReference>
<comment type="caution">
    <text evidence="8">The sequence shown here is derived from an EMBL/GenBank/DDBJ whole genome shotgun (WGS) entry which is preliminary data.</text>
</comment>
<dbReference type="SUPFAM" id="SSF118116">
    <property type="entry name" value="DNA mismatch repair protein MutL"/>
    <property type="match status" value="1"/>
</dbReference>
<evidence type="ECO:0000256" key="3">
    <source>
        <dbReference type="ARBA" id="ARBA00023204"/>
    </source>
</evidence>
<dbReference type="InterPro" id="IPR014762">
    <property type="entry name" value="DNA_mismatch_repair_CS"/>
</dbReference>
<evidence type="ECO:0000259" key="6">
    <source>
        <dbReference type="SMART" id="SM00853"/>
    </source>
</evidence>
<dbReference type="SMART" id="SM01340">
    <property type="entry name" value="DNA_mis_repair"/>
    <property type="match status" value="1"/>
</dbReference>
<dbReference type="GO" id="GO:0030983">
    <property type="term" value="F:mismatched DNA binding"/>
    <property type="evidence" value="ECO:0007669"/>
    <property type="project" value="InterPro"/>
</dbReference>
<dbReference type="Gene3D" id="3.30.1370.100">
    <property type="entry name" value="MutL, C-terminal domain, regulatory subdomain"/>
    <property type="match status" value="1"/>
</dbReference>
<dbReference type="InterPro" id="IPR014790">
    <property type="entry name" value="MutL_C"/>
</dbReference>
<dbReference type="Pfam" id="PF13589">
    <property type="entry name" value="HATPase_c_3"/>
    <property type="match status" value="1"/>
</dbReference>
<dbReference type="SUPFAM" id="SSF55874">
    <property type="entry name" value="ATPase domain of HSP90 chaperone/DNA topoisomerase II/histidine kinase"/>
    <property type="match status" value="1"/>
</dbReference>
<evidence type="ECO:0000313" key="9">
    <source>
        <dbReference type="Proteomes" id="UP000243688"/>
    </source>
</evidence>
<comment type="similarity">
    <text evidence="1 4">Belongs to the DNA mismatch repair MutL/HexB family.</text>
</comment>
<dbReference type="Pfam" id="PF08676">
    <property type="entry name" value="MutL_C"/>
    <property type="match status" value="1"/>
</dbReference>
<dbReference type="AlphaFoldDB" id="A0A2A6E3L0"/>
<dbReference type="InterPro" id="IPR014721">
    <property type="entry name" value="Ribsml_uS5_D2-typ_fold_subgr"/>
</dbReference>
<dbReference type="Gene3D" id="3.30.1540.20">
    <property type="entry name" value="MutL, C-terminal domain, dimerisation subdomain"/>
    <property type="match status" value="1"/>
</dbReference>
<dbReference type="HAMAP" id="MF_00149">
    <property type="entry name" value="DNA_mis_repair"/>
    <property type="match status" value="1"/>
</dbReference>
<sequence>MGKIRVLDERIANQIAAGEVVERPASVVKELIENAIDAGATNVDVAVEEGGLRLIRVRDDGVGIEPDDLELAFQRHATSKIADGKDLFRIATLGFRGEALPSIASVAKVECVSSHTRDGLGRKIVIEGGVVRERGEAPSDRGTTVTVRDLFFNTPARLKYMKSVQTELGHVADVVYRLALAHPEIAFALKHGENVLLRTIGNGDALETIAAVYGPFVAKVMMPVRAESLDYRLEGFVAKPEASRANRSGITVVVNGRYIRGPIVVQALLEAYQGYLTVGRYPVALLRIEVDPSLVDVNVHPAKLEVRFSKEAELAELVRSAVRESLGRTPLIAAPLRGTPTTPRSGTTGFSPNERMLVQERFDLYRVESAATAFGRRAAPAKVGKAVAETVPRGGQSPAGKREVRNAEILFRPADDAEETPNGGLPEFPPLVPVGQALGTYLIAQDESGLYLIDQHAAHERIRYEEYLELFSRPEREAVQPLAVPIPLEFTAAEAETLRDRLELFRAIGVELEPFGSSAFLVRACPQWFPKGAEREIVDEMARFILEERRPTTPADWRRKAAALCACKSSVRANEPLSVREMEGLLDRLRRCREPYTCPHGRPIVVRFSIRDLEKMFKR</sequence>
<dbReference type="InterPro" id="IPR042120">
    <property type="entry name" value="MutL_C_dimsub"/>
</dbReference>
<dbReference type="PROSITE" id="PS00058">
    <property type="entry name" value="DNA_MISMATCH_REPAIR_1"/>
    <property type="match status" value="1"/>
</dbReference>